<accession>A0A0A9C1G5</accession>
<reference evidence="2" key="2">
    <citation type="journal article" date="2015" name="Data Brief">
        <title>Shoot transcriptome of the giant reed, Arundo donax.</title>
        <authorList>
            <person name="Barrero R.A."/>
            <person name="Guerrero F.D."/>
            <person name="Moolhuijzen P."/>
            <person name="Goolsby J.A."/>
            <person name="Tidwell J."/>
            <person name="Bellgard S.E."/>
            <person name="Bellgard M.I."/>
        </authorList>
    </citation>
    <scope>NUCLEOTIDE SEQUENCE</scope>
    <source>
        <tissue evidence="2">Shoot tissue taken approximately 20 cm above the soil surface</tissue>
    </source>
</reference>
<feature type="region of interest" description="Disordered" evidence="1">
    <location>
        <begin position="1"/>
        <end position="22"/>
    </location>
</feature>
<evidence type="ECO:0000313" key="2">
    <source>
        <dbReference type="EMBL" id="JAD68308.1"/>
    </source>
</evidence>
<name>A0A0A9C1G5_ARUDO</name>
<organism evidence="2">
    <name type="scientific">Arundo donax</name>
    <name type="common">Giant reed</name>
    <name type="synonym">Donax arundinaceus</name>
    <dbReference type="NCBI Taxonomy" id="35708"/>
    <lineage>
        <taxon>Eukaryota</taxon>
        <taxon>Viridiplantae</taxon>
        <taxon>Streptophyta</taxon>
        <taxon>Embryophyta</taxon>
        <taxon>Tracheophyta</taxon>
        <taxon>Spermatophyta</taxon>
        <taxon>Magnoliopsida</taxon>
        <taxon>Liliopsida</taxon>
        <taxon>Poales</taxon>
        <taxon>Poaceae</taxon>
        <taxon>PACMAD clade</taxon>
        <taxon>Arundinoideae</taxon>
        <taxon>Arundineae</taxon>
        <taxon>Arundo</taxon>
    </lineage>
</organism>
<dbReference type="EMBL" id="GBRH01229587">
    <property type="protein sequence ID" value="JAD68308.1"/>
    <property type="molecule type" value="Transcribed_RNA"/>
</dbReference>
<evidence type="ECO:0000256" key="1">
    <source>
        <dbReference type="SAM" id="MobiDB-lite"/>
    </source>
</evidence>
<feature type="compositionally biased region" description="Acidic residues" evidence="1">
    <location>
        <begin position="13"/>
        <end position="22"/>
    </location>
</feature>
<protein>
    <submittedName>
        <fullName evidence="2">Uncharacterized protein</fullName>
    </submittedName>
</protein>
<reference evidence="2" key="1">
    <citation type="submission" date="2014-09" db="EMBL/GenBank/DDBJ databases">
        <authorList>
            <person name="Magalhaes I.L.F."/>
            <person name="Oliveira U."/>
            <person name="Santos F.R."/>
            <person name="Vidigal T.H.D.A."/>
            <person name="Brescovit A.D."/>
            <person name="Santos A.J."/>
        </authorList>
    </citation>
    <scope>NUCLEOTIDE SEQUENCE</scope>
    <source>
        <tissue evidence="2">Shoot tissue taken approximately 20 cm above the soil surface</tissue>
    </source>
</reference>
<sequence length="22" mass="2235">MSGCLLPRRASGTEEEGGGAEQ</sequence>
<dbReference type="AlphaFoldDB" id="A0A0A9C1G5"/>
<proteinExistence type="predicted"/>